<comment type="caution">
    <text evidence="5">The sequence shown here is derived from an EMBL/GenBank/DDBJ whole genome shotgun (WGS) entry which is preliminary data.</text>
</comment>
<dbReference type="CDD" id="cd12107">
    <property type="entry name" value="Hemerythrin"/>
    <property type="match status" value="1"/>
</dbReference>
<dbReference type="InterPro" id="IPR035938">
    <property type="entry name" value="Hemerythrin-like_sf"/>
</dbReference>
<dbReference type="NCBIfam" id="TIGR02481">
    <property type="entry name" value="hemeryth_dom"/>
    <property type="match status" value="1"/>
</dbReference>
<evidence type="ECO:0000256" key="1">
    <source>
        <dbReference type="ARBA" id="ARBA00010587"/>
    </source>
</evidence>
<keyword evidence="2" id="KW-0479">Metal-binding</keyword>
<dbReference type="PANTHER" id="PTHR37164">
    <property type="entry name" value="BACTERIOHEMERYTHRIN"/>
    <property type="match status" value="1"/>
</dbReference>
<reference evidence="5 6" key="1">
    <citation type="submission" date="2017-09" db="EMBL/GenBank/DDBJ databases">
        <title>Depth-based differentiation of microbial function through sediment-hosted aquifers and enrichment of novel symbionts in the deep terrestrial subsurface.</title>
        <authorList>
            <person name="Probst A.J."/>
            <person name="Ladd B."/>
            <person name="Jarett J.K."/>
            <person name="Geller-Mcgrath D.E."/>
            <person name="Sieber C.M."/>
            <person name="Emerson J.B."/>
            <person name="Anantharaman K."/>
            <person name="Thomas B.C."/>
            <person name="Malmstrom R."/>
            <person name="Stieglmeier M."/>
            <person name="Klingl A."/>
            <person name="Woyke T."/>
            <person name="Ryan C.M."/>
            <person name="Banfield J.F."/>
        </authorList>
    </citation>
    <scope>NUCLEOTIDE SEQUENCE [LARGE SCALE GENOMIC DNA]</scope>
    <source>
        <strain evidence="5">CG17_big_fil_post_rev_8_21_14_2_50_48_46</strain>
    </source>
</reference>
<gene>
    <name evidence="5" type="ORF">COW36_14205</name>
</gene>
<evidence type="ECO:0000313" key="6">
    <source>
        <dbReference type="Proteomes" id="UP000231019"/>
    </source>
</evidence>
<dbReference type="InterPro" id="IPR012827">
    <property type="entry name" value="Hemerythrin_metal-bd"/>
</dbReference>
<dbReference type="AlphaFoldDB" id="A0A2M7G361"/>
<name>A0A2M7G361_9BACT</name>
<dbReference type="NCBIfam" id="NF033749">
    <property type="entry name" value="bact_hemeryth"/>
    <property type="match status" value="1"/>
</dbReference>
<dbReference type="Pfam" id="PF01814">
    <property type="entry name" value="Hemerythrin"/>
    <property type="match status" value="1"/>
</dbReference>
<protein>
    <recommendedName>
        <fullName evidence="4">Hemerythrin-like domain-containing protein</fullName>
    </recommendedName>
</protein>
<proteinExistence type="inferred from homology"/>
<feature type="domain" description="Hemerythrin-like" evidence="4">
    <location>
        <begin position="11"/>
        <end position="122"/>
    </location>
</feature>
<dbReference type="Gene3D" id="1.20.120.50">
    <property type="entry name" value="Hemerythrin-like"/>
    <property type="match status" value="1"/>
</dbReference>
<evidence type="ECO:0000256" key="3">
    <source>
        <dbReference type="ARBA" id="ARBA00023004"/>
    </source>
</evidence>
<evidence type="ECO:0000256" key="2">
    <source>
        <dbReference type="ARBA" id="ARBA00022723"/>
    </source>
</evidence>
<dbReference type="PANTHER" id="PTHR37164:SF1">
    <property type="entry name" value="BACTERIOHEMERYTHRIN"/>
    <property type="match status" value="1"/>
</dbReference>
<organism evidence="5 6">
    <name type="scientific">bacterium (Candidatus Blackallbacteria) CG17_big_fil_post_rev_8_21_14_2_50_48_46</name>
    <dbReference type="NCBI Taxonomy" id="2014261"/>
    <lineage>
        <taxon>Bacteria</taxon>
        <taxon>Candidatus Blackallbacteria</taxon>
    </lineage>
</organism>
<evidence type="ECO:0000313" key="5">
    <source>
        <dbReference type="EMBL" id="PIW16272.1"/>
    </source>
</evidence>
<evidence type="ECO:0000259" key="4">
    <source>
        <dbReference type="Pfam" id="PF01814"/>
    </source>
</evidence>
<dbReference type="InterPro" id="IPR012312">
    <property type="entry name" value="Hemerythrin-like"/>
</dbReference>
<dbReference type="GO" id="GO:0046872">
    <property type="term" value="F:metal ion binding"/>
    <property type="evidence" value="ECO:0007669"/>
    <property type="project" value="UniProtKB-KW"/>
</dbReference>
<accession>A0A2M7G361</accession>
<dbReference type="NCBIfam" id="NF002007">
    <property type="entry name" value="PRK00808.1"/>
    <property type="match status" value="1"/>
</dbReference>
<dbReference type="SUPFAM" id="SSF47188">
    <property type="entry name" value="Hemerythrin-like"/>
    <property type="match status" value="1"/>
</dbReference>
<dbReference type="Proteomes" id="UP000231019">
    <property type="component" value="Unassembled WGS sequence"/>
</dbReference>
<dbReference type="EMBL" id="PFFQ01000039">
    <property type="protein sequence ID" value="PIW16272.1"/>
    <property type="molecule type" value="Genomic_DNA"/>
</dbReference>
<dbReference type="InterPro" id="IPR050669">
    <property type="entry name" value="Hemerythrin"/>
</dbReference>
<comment type="similarity">
    <text evidence="1">Belongs to the hemerythrin family.</text>
</comment>
<keyword evidence="3" id="KW-0408">Iron</keyword>
<sequence length="145" mass="16728">MAIIWTQDLNTGIDIIDKQHVQIVDYINQLDGERDRKAIGSILENLIDYTLSHFSFEESLAEDAGYKLLNPHKKVHEMFIQKVNEYKHRFDSGEEVADEIEKLLTSWLVNHIKRDDADYAPTVKAHLSGQNKGGWLARSLKKFFG</sequence>